<organism evidence="3 4">
    <name type="scientific">SAR86 cluster bacterium</name>
    <dbReference type="NCBI Taxonomy" id="2030880"/>
    <lineage>
        <taxon>Bacteria</taxon>
        <taxon>Pseudomonadati</taxon>
        <taxon>Pseudomonadota</taxon>
        <taxon>Gammaproteobacteria</taxon>
        <taxon>SAR86 cluster</taxon>
    </lineage>
</organism>
<dbReference type="Gene3D" id="3.50.70.20">
    <property type="entry name" value="Cytochrome P460"/>
    <property type="match status" value="1"/>
</dbReference>
<accession>A0A2A4MWB2</accession>
<sequence length="212" mass="23450">MKTNKILFALIIIFIPVFVSPLVFKGFAQSDKAYIYKDGALDRPRGYREWVYIGTPVTPNEMNNGKAAFPEHHNVYIDPVSWAYWKNTGEFREGTILVKELVSVGAKSAVSGQGYFQGEFVGLEATIKSGEDFPDEPGYWAYFSFSSTDHKTLSQSAKAFPTAACNSCHEDAAQDDFVFSQYYPVLTAAKNAGETGAGGYLSDLNNSYIEPQ</sequence>
<gene>
    <name evidence="3" type="ORF">COC19_00350</name>
</gene>
<dbReference type="InterPro" id="IPR032033">
    <property type="entry name" value="Cytochrome_P460"/>
</dbReference>
<protein>
    <submittedName>
        <fullName evidence="3">Cytochrome P460</fullName>
    </submittedName>
</protein>
<dbReference type="Pfam" id="PF16694">
    <property type="entry name" value="Cytochrome_P460"/>
    <property type="match status" value="1"/>
</dbReference>
<dbReference type="Proteomes" id="UP000218172">
    <property type="component" value="Unassembled WGS sequence"/>
</dbReference>
<feature type="domain" description="Cytochrome P460" evidence="2">
    <location>
        <begin position="44"/>
        <end position="180"/>
    </location>
</feature>
<dbReference type="EMBL" id="NVQR01000004">
    <property type="protein sequence ID" value="PCH64014.1"/>
    <property type="molecule type" value="Genomic_DNA"/>
</dbReference>
<keyword evidence="1" id="KW-0472">Membrane</keyword>
<proteinExistence type="predicted"/>
<dbReference type="CDD" id="cd20751">
    <property type="entry name" value="cyt_P460_Ne-like"/>
    <property type="match status" value="1"/>
</dbReference>
<evidence type="ECO:0000259" key="2">
    <source>
        <dbReference type="Pfam" id="PF16694"/>
    </source>
</evidence>
<comment type="caution">
    <text evidence="3">The sequence shown here is derived from an EMBL/GenBank/DDBJ whole genome shotgun (WGS) entry which is preliminary data.</text>
</comment>
<evidence type="ECO:0000313" key="4">
    <source>
        <dbReference type="Proteomes" id="UP000218172"/>
    </source>
</evidence>
<reference evidence="4" key="1">
    <citation type="submission" date="2017-08" db="EMBL/GenBank/DDBJ databases">
        <title>A dynamic microbial community with high functional redundancy inhabits the cold, oxic subseafloor aquifer.</title>
        <authorList>
            <person name="Tully B.J."/>
            <person name="Wheat C.G."/>
            <person name="Glazer B.T."/>
            <person name="Huber J.A."/>
        </authorList>
    </citation>
    <scope>NUCLEOTIDE SEQUENCE [LARGE SCALE GENOMIC DNA]</scope>
</reference>
<keyword evidence="1" id="KW-1133">Transmembrane helix</keyword>
<keyword evidence="1" id="KW-0812">Transmembrane</keyword>
<dbReference type="InterPro" id="IPR038142">
    <property type="entry name" value="Cytochrome_P460_sp"/>
</dbReference>
<name>A0A2A4MWB2_9GAMM</name>
<feature type="transmembrane region" description="Helical" evidence="1">
    <location>
        <begin position="6"/>
        <end position="24"/>
    </location>
</feature>
<evidence type="ECO:0000256" key="1">
    <source>
        <dbReference type="SAM" id="Phobius"/>
    </source>
</evidence>
<dbReference type="AlphaFoldDB" id="A0A2A4MWB2"/>
<evidence type="ECO:0000313" key="3">
    <source>
        <dbReference type="EMBL" id="PCH64014.1"/>
    </source>
</evidence>